<dbReference type="SUPFAM" id="SSF54285">
    <property type="entry name" value="MoaD/ThiS"/>
    <property type="match status" value="1"/>
</dbReference>
<evidence type="ECO:0000313" key="2">
    <source>
        <dbReference type="EMBL" id="SDT94027.1"/>
    </source>
</evidence>
<dbReference type="AlphaFoldDB" id="A0A1H2EFY1"/>
<reference evidence="3" key="1">
    <citation type="submission" date="2016-10" db="EMBL/GenBank/DDBJ databases">
        <authorList>
            <person name="Varghese N."/>
            <person name="Submissions S."/>
        </authorList>
    </citation>
    <scope>NUCLEOTIDE SEQUENCE [LARGE SCALE GENOMIC DNA]</scope>
    <source>
        <strain evidence="3">DSM 3384</strain>
    </source>
</reference>
<evidence type="ECO:0000313" key="3">
    <source>
        <dbReference type="Proteomes" id="UP000199608"/>
    </source>
</evidence>
<sequence>MIKIHLNLFVTLSKYLPENSECFEIFENTSVEKLIFDLGIPLDFVKLIFINGKRQDLNYQLKHNDRVGLFPPVGGG</sequence>
<evidence type="ECO:0000259" key="1">
    <source>
        <dbReference type="Pfam" id="PF14451"/>
    </source>
</evidence>
<dbReference type="InterPro" id="IPR012675">
    <property type="entry name" value="Beta-grasp_dom_sf"/>
</dbReference>
<accession>A0A1H2EFY1</accession>
<protein>
    <submittedName>
        <fullName evidence="2">Sulfur carrier protein ThiS (Thiamine biosynthesis)</fullName>
    </submittedName>
</protein>
<dbReference type="Pfam" id="PF14451">
    <property type="entry name" value="Ub-Mut7C"/>
    <property type="match status" value="1"/>
</dbReference>
<dbReference type="InterPro" id="IPR016155">
    <property type="entry name" value="Mopterin_synth/thiamin_S_b"/>
</dbReference>
<proteinExistence type="predicted"/>
<dbReference type="Proteomes" id="UP000199608">
    <property type="component" value="Unassembled WGS sequence"/>
</dbReference>
<gene>
    <name evidence="2" type="ORF">SAMN04487931_10388</name>
</gene>
<dbReference type="InterPro" id="IPR027798">
    <property type="entry name" value="Ub_Mut7C"/>
</dbReference>
<dbReference type="RefSeq" id="WP_014957951.1">
    <property type="nucleotide sequence ID" value="NZ_FNLL01000003.1"/>
</dbReference>
<dbReference type="EMBL" id="FNLL01000003">
    <property type="protein sequence ID" value="SDT94027.1"/>
    <property type="molecule type" value="Genomic_DNA"/>
</dbReference>
<dbReference type="Gene3D" id="3.10.20.30">
    <property type="match status" value="1"/>
</dbReference>
<organism evidence="2 3">
    <name type="scientific">Desulfobacula phenolica</name>
    <dbReference type="NCBI Taxonomy" id="90732"/>
    <lineage>
        <taxon>Bacteria</taxon>
        <taxon>Pseudomonadati</taxon>
        <taxon>Thermodesulfobacteriota</taxon>
        <taxon>Desulfobacteria</taxon>
        <taxon>Desulfobacterales</taxon>
        <taxon>Desulfobacteraceae</taxon>
        <taxon>Desulfobacula</taxon>
    </lineage>
</organism>
<feature type="domain" description="Ubiquitin Mut7-C" evidence="1">
    <location>
        <begin position="3"/>
        <end position="71"/>
    </location>
</feature>
<keyword evidence="3" id="KW-1185">Reference proteome</keyword>
<name>A0A1H2EFY1_9BACT</name>